<dbReference type="Pfam" id="PF09471">
    <property type="entry name" value="Peptidase_M64"/>
    <property type="match status" value="2"/>
</dbReference>
<feature type="region of interest" description="Disordered" evidence="1">
    <location>
        <begin position="46"/>
        <end position="96"/>
    </location>
</feature>
<keyword evidence="2" id="KW-0732">Signal</keyword>
<dbReference type="AlphaFoldDB" id="A0A3M8ST98"/>
<dbReference type="Proteomes" id="UP000275401">
    <property type="component" value="Unassembled WGS sequence"/>
</dbReference>
<evidence type="ECO:0000313" key="3">
    <source>
        <dbReference type="EMBL" id="RNF82100.1"/>
    </source>
</evidence>
<dbReference type="InterPro" id="IPR019026">
    <property type="entry name" value="Peptidase_M64_IgA"/>
</dbReference>
<feature type="signal peptide" evidence="2">
    <location>
        <begin position="1"/>
        <end position="38"/>
    </location>
</feature>
<accession>A0A3M8ST98</accession>
<reference evidence="3 4" key="1">
    <citation type="submission" date="2018-11" db="EMBL/GenBank/DDBJ databases">
        <title>The Potential of Streptomyces as Biocontrol Agents against the Tomato grey mould, Botrytis cinerea (Gray mold) Frontiers in Microbiology.</title>
        <authorList>
            <person name="Li D."/>
        </authorList>
    </citation>
    <scope>NUCLEOTIDE SEQUENCE [LARGE SCALE GENOMIC DNA]</scope>
    <source>
        <strain evidence="3 4">NEAU-LD23</strain>
    </source>
</reference>
<dbReference type="EMBL" id="RIBZ01000858">
    <property type="protein sequence ID" value="RNF82100.1"/>
    <property type="molecule type" value="Genomic_DNA"/>
</dbReference>
<organism evidence="3 4">
    <name type="scientific">Streptomyces botrytidirepellens</name>
    <dbReference type="NCBI Taxonomy" id="2486417"/>
    <lineage>
        <taxon>Bacteria</taxon>
        <taxon>Bacillati</taxon>
        <taxon>Actinomycetota</taxon>
        <taxon>Actinomycetes</taxon>
        <taxon>Kitasatosporales</taxon>
        <taxon>Streptomycetaceae</taxon>
        <taxon>Streptomyces</taxon>
    </lineage>
</organism>
<keyword evidence="4" id="KW-1185">Reference proteome</keyword>
<proteinExistence type="predicted"/>
<dbReference type="Gene3D" id="3.40.390.10">
    <property type="entry name" value="Collagenase (Catalytic Domain)"/>
    <property type="match status" value="1"/>
</dbReference>
<evidence type="ECO:0000313" key="4">
    <source>
        <dbReference type="Proteomes" id="UP000275401"/>
    </source>
</evidence>
<evidence type="ECO:0000256" key="1">
    <source>
        <dbReference type="SAM" id="MobiDB-lite"/>
    </source>
</evidence>
<feature type="chain" id="PRO_5038905559" description="Secreted protein" evidence="2">
    <location>
        <begin position="39"/>
        <end position="472"/>
    </location>
</feature>
<name>A0A3M8ST98_9ACTN</name>
<evidence type="ECO:0008006" key="5">
    <source>
        <dbReference type="Google" id="ProtNLM"/>
    </source>
</evidence>
<dbReference type="InterPro" id="IPR024079">
    <property type="entry name" value="MetalloPept_cat_dom_sf"/>
</dbReference>
<comment type="caution">
    <text evidence="3">The sequence shown here is derived from an EMBL/GenBank/DDBJ whole genome shotgun (WGS) entry which is preliminary data.</text>
</comment>
<evidence type="ECO:0000256" key="2">
    <source>
        <dbReference type="SAM" id="SignalP"/>
    </source>
</evidence>
<sequence>MRRGIWRRRHRPLRSAVVAGGVALTAVVAAAMSAAASAASATPSASAAAPSASAPSASAPPASAVSGRAERTHEVEYFTGPGGHPRHTEVPADTPARLTRGDRALSAAETAADGDVGSVIENGPTADKVDVVFVGDGYTAAQQDDFHADVRSKWAQISAVEPYAAYRNLFNVWSVDAVSNQAGVSGDPSKGVVKDTALDSYFWCDGTERLLCVDTGKVASYAAKAPEADLVVVLSNSAKYGGAGYTVSSGAGYDGIATASSDHPDSDQVAVHETGHSVGGLADEYVYAANGTYTGAEPGEPNATKLTAAQLTAEKRKWYRWIGQTSPDGGTVGAYEGSRYYPKGLNRPTENSIMRTLGREYSLPGREAMIAGFYRHASVLSSRTRTGASVARAANLKVSVSKAASLRWYVDGAEVTAARGKKTVTPASLGVPSDGRPHTVTAKAADTTRAVKDPALRKLLTASRTWKVPGAS</sequence>
<dbReference type="GO" id="GO:0008237">
    <property type="term" value="F:metallopeptidase activity"/>
    <property type="evidence" value="ECO:0007669"/>
    <property type="project" value="InterPro"/>
</dbReference>
<feature type="compositionally biased region" description="Low complexity" evidence="1">
    <location>
        <begin position="46"/>
        <end position="66"/>
    </location>
</feature>
<gene>
    <name evidence="3" type="ORF">EEJ42_45705</name>
</gene>
<protein>
    <recommendedName>
        <fullName evidence="5">Secreted protein</fullName>
    </recommendedName>
</protein>